<dbReference type="InParanoid" id="A0A7J8EF99"/>
<evidence type="ECO:0000313" key="3">
    <source>
        <dbReference type="Proteomes" id="UP000550707"/>
    </source>
</evidence>
<name>A0A7J8EF99_MOLMO</name>
<comment type="caution">
    <text evidence="2">The sequence shown here is derived from an EMBL/GenBank/DDBJ whole genome shotgun (WGS) entry which is preliminary data.</text>
</comment>
<proteinExistence type="predicted"/>
<keyword evidence="3" id="KW-1185">Reference proteome</keyword>
<gene>
    <name evidence="2" type="ORF">HJG59_008832</name>
</gene>
<protein>
    <submittedName>
        <fullName evidence="2">Uncharacterized protein</fullName>
    </submittedName>
</protein>
<evidence type="ECO:0000256" key="1">
    <source>
        <dbReference type="SAM" id="MobiDB-lite"/>
    </source>
</evidence>
<dbReference type="AlphaFoldDB" id="A0A7J8EF99"/>
<feature type="region of interest" description="Disordered" evidence="1">
    <location>
        <begin position="47"/>
        <end position="110"/>
    </location>
</feature>
<evidence type="ECO:0000313" key="2">
    <source>
        <dbReference type="EMBL" id="KAF6433762.1"/>
    </source>
</evidence>
<dbReference type="Proteomes" id="UP000550707">
    <property type="component" value="Unassembled WGS sequence"/>
</dbReference>
<dbReference type="EMBL" id="JACASF010000014">
    <property type="protein sequence ID" value="KAF6433762.1"/>
    <property type="molecule type" value="Genomic_DNA"/>
</dbReference>
<sequence length="131" mass="14063">MTQSAQKSHCDQRRPHGGSCGHWLGFCAGAQALKAVSLSCAGPCLPRKSSPRCHGAQDRPVGWSIDNTQERQPHANPGLDEDTGSWAAREKRAGRQGPGCGPSGRCTENRWAGLPHCQREETPPVLATARQ</sequence>
<organism evidence="2 3">
    <name type="scientific">Molossus molossus</name>
    <name type="common">Pallas' mastiff bat</name>
    <name type="synonym">Vespertilio molossus</name>
    <dbReference type="NCBI Taxonomy" id="27622"/>
    <lineage>
        <taxon>Eukaryota</taxon>
        <taxon>Metazoa</taxon>
        <taxon>Chordata</taxon>
        <taxon>Craniata</taxon>
        <taxon>Vertebrata</taxon>
        <taxon>Euteleostomi</taxon>
        <taxon>Mammalia</taxon>
        <taxon>Eutheria</taxon>
        <taxon>Laurasiatheria</taxon>
        <taxon>Chiroptera</taxon>
        <taxon>Yangochiroptera</taxon>
        <taxon>Molossidae</taxon>
        <taxon>Molossus</taxon>
    </lineage>
</organism>
<reference evidence="2 3" key="1">
    <citation type="journal article" date="2020" name="Nature">
        <title>Six reference-quality genomes reveal evolution of bat adaptations.</title>
        <authorList>
            <person name="Jebb D."/>
            <person name="Huang Z."/>
            <person name="Pippel M."/>
            <person name="Hughes G.M."/>
            <person name="Lavrichenko K."/>
            <person name="Devanna P."/>
            <person name="Winkler S."/>
            <person name="Jermiin L.S."/>
            <person name="Skirmuntt E.C."/>
            <person name="Katzourakis A."/>
            <person name="Burkitt-Gray L."/>
            <person name="Ray D.A."/>
            <person name="Sullivan K.A.M."/>
            <person name="Roscito J.G."/>
            <person name="Kirilenko B.M."/>
            <person name="Davalos L.M."/>
            <person name="Corthals A.P."/>
            <person name="Power M.L."/>
            <person name="Jones G."/>
            <person name="Ransome R.D."/>
            <person name="Dechmann D.K.N."/>
            <person name="Locatelli A.G."/>
            <person name="Puechmaille S.J."/>
            <person name="Fedrigo O."/>
            <person name="Jarvis E.D."/>
            <person name="Hiller M."/>
            <person name="Vernes S.C."/>
            <person name="Myers E.W."/>
            <person name="Teeling E.C."/>
        </authorList>
    </citation>
    <scope>NUCLEOTIDE SEQUENCE [LARGE SCALE GENOMIC DNA]</scope>
    <source>
        <strain evidence="2">MMolMol1</strain>
        <tissue evidence="2">Muscle</tissue>
    </source>
</reference>
<accession>A0A7J8EF99</accession>